<dbReference type="STRING" id="742152.A0A2H3IZQ3"/>
<keyword evidence="2" id="KW-0285">Flavoprotein</keyword>
<dbReference type="InterPro" id="IPR050416">
    <property type="entry name" value="FAD-linked_Oxidoreductase"/>
</dbReference>
<gene>
    <name evidence="7" type="ORF">WOLCODRAFT_166265</name>
</gene>
<evidence type="ECO:0000256" key="3">
    <source>
        <dbReference type="ARBA" id="ARBA00022827"/>
    </source>
</evidence>
<protein>
    <submittedName>
        <fullName evidence="7">FAD dependent oxidoreductase</fullName>
    </submittedName>
</protein>
<dbReference type="PANTHER" id="PTHR42973">
    <property type="entry name" value="BINDING OXIDOREDUCTASE, PUTATIVE (AFU_ORTHOLOGUE AFUA_1G17690)-RELATED"/>
    <property type="match status" value="1"/>
</dbReference>
<organism evidence="7 8">
    <name type="scientific">Wolfiporia cocos (strain MD-104)</name>
    <name type="common">Brown rot fungus</name>
    <dbReference type="NCBI Taxonomy" id="742152"/>
    <lineage>
        <taxon>Eukaryota</taxon>
        <taxon>Fungi</taxon>
        <taxon>Dikarya</taxon>
        <taxon>Basidiomycota</taxon>
        <taxon>Agaricomycotina</taxon>
        <taxon>Agaricomycetes</taxon>
        <taxon>Polyporales</taxon>
        <taxon>Phaeolaceae</taxon>
        <taxon>Wolfiporia</taxon>
    </lineage>
</organism>
<keyword evidence="3" id="KW-0274">FAD</keyword>
<dbReference type="InterPro" id="IPR016169">
    <property type="entry name" value="FAD-bd_PCMH_sub2"/>
</dbReference>
<reference evidence="7 8" key="1">
    <citation type="journal article" date="2012" name="Science">
        <title>The Paleozoic origin of enzymatic lignin decomposition reconstructed from 31 fungal genomes.</title>
        <authorList>
            <person name="Floudas D."/>
            <person name="Binder M."/>
            <person name="Riley R."/>
            <person name="Barry K."/>
            <person name="Blanchette R.A."/>
            <person name="Henrissat B."/>
            <person name="Martinez A.T."/>
            <person name="Otillar R."/>
            <person name="Spatafora J.W."/>
            <person name="Yadav J.S."/>
            <person name="Aerts A."/>
            <person name="Benoit I."/>
            <person name="Boyd A."/>
            <person name="Carlson A."/>
            <person name="Copeland A."/>
            <person name="Coutinho P.M."/>
            <person name="de Vries R.P."/>
            <person name="Ferreira P."/>
            <person name="Findley K."/>
            <person name="Foster B."/>
            <person name="Gaskell J."/>
            <person name="Glotzer D."/>
            <person name="Gorecki P."/>
            <person name="Heitman J."/>
            <person name="Hesse C."/>
            <person name="Hori C."/>
            <person name="Igarashi K."/>
            <person name="Jurgens J.A."/>
            <person name="Kallen N."/>
            <person name="Kersten P."/>
            <person name="Kohler A."/>
            <person name="Kuees U."/>
            <person name="Kumar T.K.A."/>
            <person name="Kuo A."/>
            <person name="LaButti K."/>
            <person name="Larrondo L.F."/>
            <person name="Lindquist E."/>
            <person name="Ling A."/>
            <person name="Lombard V."/>
            <person name="Lucas S."/>
            <person name="Lundell T."/>
            <person name="Martin R."/>
            <person name="McLaughlin D.J."/>
            <person name="Morgenstern I."/>
            <person name="Morin E."/>
            <person name="Murat C."/>
            <person name="Nagy L.G."/>
            <person name="Nolan M."/>
            <person name="Ohm R.A."/>
            <person name="Patyshakuliyeva A."/>
            <person name="Rokas A."/>
            <person name="Ruiz-Duenas F.J."/>
            <person name="Sabat G."/>
            <person name="Salamov A."/>
            <person name="Samejima M."/>
            <person name="Schmutz J."/>
            <person name="Slot J.C."/>
            <person name="St John F."/>
            <person name="Stenlid J."/>
            <person name="Sun H."/>
            <person name="Sun S."/>
            <person name="Syed K."/>
            <person name="Tsang A."/>
            <person name="Wiebenga A."/>
            <person name="Young D."/>
            <person name="Pisabarro A."/>
            <person name="Eastwood D.C."/>
            <person name="Martin F."/>
            <person name="Cullen D."/>
            <person name="Grigoriev I.V."/>
            <person name="Hibbett D.S."/>
        </authorList>
    </citation>
    <scope>NUCLEOTIDE SEQUENCE [LARGE SCALE GENOMIC DNA]</scope>
    <source>
        <strain evidence="7 8">MD-104</strain>
    </source>
</reference>
<dbReference type="Proteomes" id="UP000218811">
    <property type="component" value="Unassembled WGS sequence"/>
</dbReference>
<dbReference type="Pfam" id="PF01565">
    <property type="entry name" value="FAD_binding_4"/>
    <property type="match status" value="1"/>
</dbReference>
<comment type="similarity">
    <text evidence="1">Belongs to the oxygen-dependent FAD-linked oxidoreductase family.</text>
</comment>
<keyword evidence="4" id="KW-0560">Oxidoreductase</keyword>
<feature type="chain" id="PRO_5013749508" evidence="5">
    <location>
        <begin position="22"/>
        <end position="488"/>
    </location>
</feature>
<dbReference type="Gene3D" id="3.30.43.10">
    <property type="entry name" value="Uridine Diphospho-n-acetylenolpyruvylglucosamine Reductase, domain 2"/>
    <property type="match status" value="1"/>
</dbReference>
<dbReference type="InterPro" id="IPR016166">
    <property type="entry name" value="FAD-bd_PCMH"/>
</dbReference>
<accession>A0A2H3IZQ3</accession>
<evidence type="ECO:0000259" key="6">
    <source>
        <dbReference type="PROSITE" id="PS51387"/>
    </source>
</evidence>
<evidence type="ECO:0000256" key="5">
    <source>
        <dbReference type="SAM" id="SignalP"/>
    </source>
</evidence>
<dbReference type="Gene3D" id="3.40.462.20">
    <property type="match status" value="1"/>
</dbReference>
<dbReference type="OMA" id="GGHIMNP"/>
<dbReference type="InterPro" id="IPR036318">
    <property type="entry name" value="FAD-bd_PCMH-like_sf"/>
</dbReference>
<evidence type="ECO:0000313" key="8">
    <source>
        <dbReference type="Proteomes" id="UP000218811"/>
    </source>
</evidence>
<keyword evidence="8" id="KW-1185">Reference proteome</keyword>
<name>A0A2H3IZQ3_WOLCO</name>
<dbReference type="PANTHER" id="PTHR42973:SF13">
    <property type="entry name" value="FAD-BINDING PCMH-TYPE DOMAIN-CONTAINING PROTEIN"/>
    <property type="match status" value="1"/>
</dbReference>
<evidence type="ECO:0000256" key="4">
    <source>
        <dbReference type="ARBA" id="ARBA00023002"/>
    </source>
</evidence>
<sequence length="488" mass="52428">MGRLAIATALLALFKPAFVVAQLTNYTSTCISIASAISSASNVYYPYDVNYLSDISHYASSSAQNSTCSVEPGTAEDVATILQIVGRTKTPFGVKGGGHIMNPGYSSTPGVLISMTRFNSVVYDSSAQTAAVGAGLTWDSVYSALEPHGVNVVGGRVSGIGVAGYTLGGGYSWLTNQYGLSLDNVAAFELVLPNGTIINVTESSYPDLYFGLRGGYNNYGIVTTFTLRTYPQGQVWGGQLIFLGTDVVDQVNTATANFAANVTDPKASIITTVDFEGGVILASVLIFYDAPEPPSGIFDEFLAIPAFSSNVSTRSFLDLIQVEPTETSTGYRGYYNTVPLQEITPSILQLIVEQAQYWGSILSGDTENLISYDIEPLLPTILDHGSPSAYPPTRAQRFLPLNIYFSWTDASYDSDFYNAIVASQENITLAAMQEGQSEVGTAPRYPNYAIYNTPISYLYGNSLSTMSQLKARYDPDNVMGLAGGWKIY</sequence>
<evidence type="ECO:0000256" key="2">
    <source>
        <dbReference type="ARBA" id="ARBA00022630"/>
    </source>
</evidence>
<dbReference type="PROSITE" id="PS51387">
    <property type="entry name" value="FAD_PCMH"/>
    <property type="match status" value="1"/>
</dbReference>
<evidence type="ECO:0000256" key="1">
    <source>
        <dbReference type="ARBA" id="ARBA00005466"/>
    </source>
</evidence>
<dbReference type="GO" id="GO:0071949">
    <property type="term" value="F:FAD binding"/>
    <property type="evidence" value="ECO:0007669"/>
    <property type="project" value="InterPro"/>
</dbReference>
<evidence type="ECO:0000313" key="7">
    <source>
        <dbReference type="EMBL" id="PCH35416.1"/>
    </source>
</evidence>
<feature type="signal peptide" evidence="5">
    <location>
        <begin position="1"/>
        <end position="21"/>
    </location>
</feature>
<dbReference type="InterPro" id="IPR016167">
    <property type="entry name" value="FAD-bd_PCMH_sub1"/>
</dbReference>
<dbReference type="GO" id="GO:0016491">
    <property type="term" value="F:oxidoreductase activity"/>
    <property type="evidence" value="ECO:0007669"/>
    <property type="project" value="UniProtKB-KW"/>
</dbReference>
<dbReference type="EMBL" id="KB467843">
    <property type="protein sequence ID" value="PCH35416.1"/>
    <property type="molecule type" value="Genomic_DNA"/>
</dbReference>
<dbReference type="OrthoDB" id="2151789at2759"/>
<proteinExistence type="inferred from homology"/>
<dbReference type="SUPFAM" id="SSF56176">
    <property type="entry name" value="FAD-binding/transporter-associated domain-like"/>
    <property type="match status" value="1"/>
</dbReference>
<dbReference type="InterPro" id="IPR006094">
    <property type="entry name" value="Oxid_FAD_bind_N"/>
</dbReference>
<dbReference type="Gene3D" id="3.30.465.10">
    <property type="match status" value="1"/>
</dbReference>
<feature type="domain" description="FAD-binding PCMH-type" evidence="6">
    <location>
        <begin position="62"/>
        <end position="232"/>
    </location>
</feature>
<dbReference type="AlphaFoldDB" id="A0A2H3IZQ3"/>
<keyword evidence="5" id="KW-0732">Signal</keyword>